<comment type="caution">
    <text evidence="2">The sequence shown here is derived from an EMBL/GenBank/DDBJ whole genome shotgun (WGS) entry which is preliminary data.</text>
</comment>
<gene>
    <name evidence="2" type="ORF">AAFF_G00278810</name>
</gene>
<proteinExistence type="predicted"/>
<dbReference type="Proteomes" id="UP001221898">
    <property type="component" value="Unassembled WGS sequence"/>
</dbReference>
<name>A0AAD7WS70_9TELE</name>
<evidence type="ECO:0000313" key="3">
    <source>
        <dbReference type="Proteomes" id="UP001221898"/>
    </source>
</evidence>
<reference evidence="2" key="1">
    <citation type="journal article" date="2023" name="Science">
        <title>Genome structures resolve the early diversification of teleost fishes.</title>
        <authorList>
            <person name="Parey E."/>
            <person name="Louis A."/>
            <person name="Montfort J."/>
            <person name="Bouchez O."/>
            <person name="Roques C."/>
            <person name="Iampietro C."/>
            <person name="Lluch J."/>
            <person name="Castinel A."/>
            <person name="Donnadieu C."/>
            <person name="Desvignes T."/>
            <person name="Floi Bucao C."/>
            <person name="Jouanno E."/>
            <person name="Wen M."/>
            <person name="Mejri S."/>
            <person name="Dirks R."/>
            <person name="Jansen H."/>
            <person name="Henkel C."/>
            <person name="Chen W.J."/>
            <person name="Zahm M."/>
            <person name="Cabau C."/>
            <person name="Klopp C."/>
            <person name="Thompson A.W."/>
            <person name="Robinson-Rechavi M."/>
            <person name="Braasch I."/>
            <person name="Lecointre G."/>
            <person name="Bobe J."/>
            <person name="Postlethwait J.H."/>
            <person name="Berthelot C."/>
            <person name="Roest Crollius H."/>
            <person name="Guiguen Y."/>
        </authorList>
    </citation>
    <scope>NUCLEOTIDE SEQUENCE</scope>
    <source>
        <strain evidence="2">NC1722</strain>
    </source>
</reference>
<feature type="region of interest" description="Disordered" evidence="1">
    <location>
        <begin position="1"/>
        <end position="24"/>
    </location>
</feature>
<sequence>MRWPRRRTVAPACPGTAPQGGLRGRQEALLPLEPRPLPSLHFHRQPNDFLSGYVSLAASRRKAPESAIFPSEDSQSIYPNIHHREIRGKERSTADTVLAKLSHGRRSLTDAWRSITEEPNKATSLISAFPGKRSLNLASAADDLSKLASRGRSALSLRAAVRREPRSHGETDSAQRGTSKGPSQRRCPLGSVRLQ</sequence>
<evidence type="ECO:0000256" key="1">
    <source>
        <dbReference type="SAM" id="MobiDB-lite"/>
    </source>
</evidence>
<organism evidence="2 3">
    <name type="scientific">Aldrovandia affinis</name>
    <dbReference type="NCBI Taxonomy" id="143900"/>
    <lineage>
        <taxon>Eukaryota</taxon>
        <taxon>Metazoa</taxon>
        <taxon>Chordata</taxon>
        <taxon>Craniata</taxon>
        <taxon>Vertebrata</taxon>
        <taxon>Euteleostomi</taxon>
        <taxon>Actinopterygii</taxon>
        <taxon>Neopterygii</taxon>
        <taxon>Teleostei</taxon>
        <taxon>Notacanthiformes</taxon>
        <taxon>Halosauridae</taxon>
        <taxon>Aldrovandia</taxon>
    </lineage>
</organism>
<dbReference type="EMBL" id="JAINUG010000039">
    <property type="protein sequence ID" value="KAJ8407307.1"/>
    <property type="molecule type" value="Genomic_DNA"/>
</dbReference>
<keyword evidence="3" id="KW-1185">Reference proteome</keyword>
<feature type="compositionally biased region" description="Basic and acidic residues" evidence="1">
    <location>
        <begin position="161"/>
        <end position="173"/>
    </location>
</feature>
<dbReference type="AlphaFoldDB" id="A0AAD7WS70"/>
<accession>A0AAD7WS70</accession>
<evidence type="ECO:0000313" key="2">
    <source>
        <dbReference type="EMBL" id="KAJ8407307.1"/>
    </source>
</evidence>
<feature type="region of interest" description="Disordered" evidence="1">
    <location>
        <begin position="154"/>
        <end position="195"/>
    </location>
</feature>
<protein>
    <submittedName>
        <fullName evidence="2">Uncharacterized protein</fullName>
    </submittedName>
</protein>